<dbReference type="EMBL" id="JAGRRH010000046">
    <property type="protein sequence ID" value="KAG7338896.1"/>
    <property type="molecule type" value="Genomic_DNA"/>
</dbReference>
<comment type="caution">
    <text evidence="2">The sequence shown here is derived from an EMBL/GenBank/DDBJ whole genome shotgun (WGS) entry which is preliminary data.</text>
</comment>
<gene>
    <name evidence="2" type="ORF">IV203_004796</name>
    <name evidence="3" type="ORF">IV203_028864</name>
</gene>
<evidence type="ECO:0000313" key="3">
    <source>
        <dbReference type="EMBL" id="KAG7366194.1"/>
    </source>
</evidence>
<keyword evidence="4" id="KW-1185">Reference proteome</keyword>
<protein>
    <submittedName>
        <fullName evidence="2">Uncharacterized protein</fullName>
    </submittedName>
</protein>
<feature type="region of interest" description="Disordered" evidence="1">
    <location>
        <begin position="69"/>
        <end position="94"/>
    </location>
</feature>
<accession>A0A9K3K927</accession>
<sequence length="245" mass="27796">MQPRIFQLHSAPTRAVSPALSDWSPMVSNPMDQNEGRTTGQTTEIVGFLDLEDEPSFPCIRRSFAFDEWDEEEEDAEDTASNYSNNDEEQDPRCEPEALAVIPTFENGRLIYDATHCDSSYSYFQNNPTSFDTYMTVIHLDDTKLLRTSSRTTSTSTETIGDPNLRTKFTCPSILRQSITYRWGSGYSFQHKNKLHSSGRPSSYQGLETNGYCKTGTNEKLTRESSSTSDHPFPVPEYVVVYKTE</sequence>
<feature type="compositionally biased region" description="Acidic residues" evidence="1">
    <location>
        <begin position="69"/>
        <end position="78"/>
    </location>
</feature>
<evidence type="ECO:0000313" key="4">
    <source>
        <dbReference type="Proteomes" id="UP000693970"/>
    </source>
</evidence>
<feature type="compositionally biased region" description="Polar residues" evidence="1">
    <location>
        <begin position="199"/>
        <end position="208"/>
    </location>
</feature>
<organism evidence="2 4">
    <name type="scientific">Nitzschia inconspicua</name>
    <dbReference type="NCBI Taxonomy" id="303405"/>
    <lineage>
        <taxon>Eukaryota</taxon>
        <taxon>Sar</taxon>
        <taxon>Stramenopiles</taxon>
        <taxon>Ochrophyta</taxon>
        <taxon>Bacillariophyta</taxon>
        <taxon>Bacillariophyceae</taxon>
        <taxon>Bacillariophycidae</taxon>
        <taxon>Bacillariales</taxon>
        <taxon>Bacillariaceae</taxon>
        <taxon>Nitzschia</taxon>
    </lineage>
</organism>
<dbReference type="EMBL" id="JAGRRH010000007">
    <property type="protein sequence ID" value="KAG7366194.1"/>
    <property type="molecule type" value="Genomic_DNA"/>
</dbReference>
<evidence type="ECO:0000313" key="2">
    <source>
        <dbReference type="EMBL" id="KAG7338896.1"/>
    </source>
</evidence>
<feature type="compositionally biased region" description="Polar residues" evidence="1">
    <location>
        <begin position="215"/>
        <end position="230"/>
    </location>
</feature>
<evidence type="ECO:0000256" key="1">
    <source>
        <dbReference type="SAM" id="MobiDB-lite"/>
    </source>
</evidence>
<feature type="region of interest" description="Disordered" evidence="1">
    <location>
        <begin position="194"/>
        <end position="234"/>
    </location>
</feature>
<reference evidence="2" key="1">
    <citation type="journal article" date="2021" name="Sci. Rep.">
        <title>Diploid genomic architecture of Nitzschia inconspicua, an elite biomass production diatom.</title>
        <authorList>
            <person name="Oliver A."/>
            <person name="Podell S."/>
            <person name="Pinowska A."/>
            <person name="Traller J.C."/>
            <person name="Smith S.R."/>
            <person name="McClure R."/>
            <person name="Beliaev A."/>
            <person name="Bohutskyi P."/>
            <person name="Hill E.A."/>
            <person name="Rabines A."/>
            <person name="Zheng H."/>
            <person name="Allen L.Z."/>
            <person name="Kuo A."/>
            <person name="Grigoriev I.V."/>
            <person name="Allen A.E."/>
            <person name="Hazlebeck D."/>
            <person name="Allen E.E."/>
        </authorList>
    </citation>
    <scope>NUCLEOTIDE SEQUENCE</scope>
    <source>
        <strain evidence="2">Hildebrandi</strain>
    </source>
</reference>
<name>A0A9K3K927_9STRA</name>
<dbReference type="AlphaFoldDB" id="A0A9K3K927"/>
<dbReference type="Proteomes" id="UP000693970">
    <property type="component" value="Unassembled WGS sequence"/>
</dbReference>
<reference evidence="2" key="2">
    <citation type="submission" date="2021-04" db="EMBL/GenBank/DDBJ databases">
        <authorList>
            <person name="Podell S."/>
        </authorList>
    </citation>
    <scope>NUCLEOTIDE SEQUENCE</scope>
    <source>
        <strain evidence="2">Hildebrandi</strain>
    </source>
</reference>
<proteinExistence type="predicted"/>